<dbReference type="EMBL" id="CP001291">
    <property type="protein sequence ID" value="ACK72701.1"/>
    <property type="molecule type" value="Genomic_DNA"/>
</dbReference>
<dbReference type="InterPro" id="IPR007865">
    <property type="entry name" value="Aminopep_P_N"/>
</dbReference>
<dbReference type="KEGG" id="cyc:PCC7424_4334"/>
<dbReference type="Gene3D" id="3.40.350.10">
    <property type="entry name" value="Creatinase/prolidase N-terminal domain"/>
    <property type="match status" value="1"/>
</dbReference>
<dbReference type="Pfam" id="PF05195">
    <property type="entry name" value="AMP_N"/>
    <property type="match status" value="1"/>
</dbReference>
<protein>
    <recommendedName>
        <fullName evidence="1">Aminopeptidase P N-terminal domain-containing protein</fullName>
    </recommendedName>
</protein>
<dbReference type="Proteomes" id="UP000002384">
    <property type="component" value="Chromosome"/>
</dbReference>
<dbReference type="GO" id="GO:0070006">
    <property type="term" value="F:metalloaminopeptidase activity"/>
    <property type="evidence" value="ECO:0007669"/>
    <property type="project" value="InterPro"/>
</dbReference>
<reference evidence="3" key="1">
    <citation type="journal article" date="2011" name="MBio">
        <title>Novel metabolic attributes of the genus Cyanothece, comprising a group of unicellular nitrogen-fixing Cyanobacteria.</title>
        <authorList>
            <person name="Bandyopadhyay A."/>
            <person name="Elvitigala T."/>
            <person name="Welsh E."/>
            <person name="Stockel J."/>
            <person name="Liberton M."/>
            <person name="Min H."/>
            <person name="Sherman L.A."/>
            <person name="Pakrasi H.B."/>
        </authorList>
    </citation>
    <scope>NUCLEOTIDE SEQUENCE [LARGE SCALE GENOMIC DNA]</scope>
    <source>
        <strain evidence="3">PCC 7424</strain>
    </source>
</reference>
<evidence type="ECO:0000313" key="2">
    <source>
        <dbReference type="EMBL" id="ACK72701.1"/>
    </source>
</evidence>
<proteinExistence type="predicted"/>
<dbReference type="SUPFAM" id="SSF53092">
    <property type="entry name" value="Creatinase/prolidase N-terminal domain"/>
    <property type="match status" value="1"/>
</dbReference>
<name>B7K702_GLOC7</name>
<dbReference type="eggNOG" id="COG0006">
    <property type="taxonomic scope" value="Bacteria"/>
</dbReference>
<dbReference type="GO" id="GO:0030145">
    <property type="term" value="F:manganese ion binding"/>
    <property type="evidence" value="ECO:0007669"/>
    <property type="project" value="InterPro"/>
</dbReference>
<keyword evidence="3" id="KW-1185">Reference proteome</keyword>
<dbReference type="AlphaFoldDB" id="B7K702"/>
<evidence type="ECO:0000259" key="1">
    <source>
        <dbReference type="Pfam" id="PF05195"/>
    </source>
</evidence>
<organism evidence="2 3">
    <name type="scientific">Gloeothece citriformis (strain PCC 7424)</name>
    <name type="common">Cyanothece sp. (strain PCC 7424)</name>
    <dbReference type="NCBI Taxonomy" id="65393"/>
    <lineage>
        <taxon>Bacteria</taxon>
        <taxon>Bacillati</taxon>
        <taxon>Cyanobacteriota</taxon>
        <taxon>Cyanophyceae</taxon>
        <taxon>Oscillatoriophycideae</taxon>
        <taxon>Chroococcales</taxon>
        <taxon>Aphanothecaceae</taxon>
        <taxon>Gloeothece</taxon>
        <taxon>Gloeothece citriformis</taxon>
    </lineage>
</organism>
<dbReference type="STRING" id="65393.PCC7424_4334"/>
<evidence type="ECO:0000313" key="3">
    <source>
        <dbReference type="Proteomes" id="UP000002384"/>
    </source>
</evidence>
<accession>B7K702</accession>
<dbReference type="InterPro" id="IPR029149">
    <property type="entry name" value="Creatin/AminoP/Spt16_N"/>
</dbReference>
<gene>
    <name evidence="2" type="ordered locus">PCC7424_4334</name>
</gene>
<dbReference type="HOGENOM" id="CLU_3151920_0_0_3"/>
<feature type="domain" description="Aminopeptidase P N-terminal" evidence="1">
    <location>
        <begin position="11"/>
        <end position="43"/>
    </location>
</feature>
<sequence length="48" mass="5564">MTIDHINPTEYQQRREQLMKKIGQGTAIFRSAPSAVMHNDVEYVRFVG</sequence>